<dbReference type="PANTHER" id="PTHR13023:SF3">
    <property type="entry name" value="SOLUBLE CALCIUM-ACTIVATED NUCLEOTIDASE 1"/>
    <property type="match status" value="1"/>
</dbReference>
<comment type="similarity">
    <text evidence="5">Belongs to the apyrase family.</text>
</comment>
<feature type="binding site" evidence="6">
    <location>
        <position position="176"/>
    </location>
    <ligand>
        <name>Ca(2+)</name>
        <dbReference type="ChEBI" id="CHEBI:29108"/>
    </ligand>
</feature>
<feature type="binding site" evidence="6">
    <location>
        <position position="307"/>
    </location>
    <ligand>
        <name>Ca(2+)</name>
        <dbReference type="ChEBI" id="CHEBI:29108"/>
    </ligand>
</feature>
<evidence type="ECO:0000256" key="4">
    <source>
        <dbReference type="ARBA" id="ARBA00022837"/>
    </source>
</evidence>
<feature type="binding site" evidence="6">
    <location>
        <position position="360"/>
    </location>
    <ligand>
        <name>Ca(2+)</name>
        <dbReference type="ChEBI" id="CHEBI:29108"/>
    </ligand>
</feature>
<dbReference type="InterPro" id="IPR009283">
    <property type="entry name" value="Apyrase"/>
</dbReference>
<dbReference type="GO" id="GO:0030166">
    <property type="term" value="P:proteoglycan biosynthetic process"/>
    <property type="evidence" value="ECO:0007669"/>
    <property type="project" value="TreeGrafter"/>
</dbReference>
<dbReference type="InterPro" id="IPR036258">
    <property type="entry name" value="Apyrase_sf"/>
</dbReference>
<dbReference type="SUPFAM" id="SSF101887">
    <property type="entry name" value="Apyrase"/>
    <property type="match status" value="1"/>
</dbReference>
<dbReference type="AlphaFoldDB" id="A0A0C2GQB9"/>
<reference evidence="7 8" key="1">
    <citation type="submission" date="2013-12" db="EMBL/GenBank/DDBJ databases">
        <title>Draft genome of the parsitic nematode Ancylostoma duodenale.</title>
        <authorList>
            <person name="Mitreva M."/>
        </authorList>
    </citation>
    <scope>NUCLEOTIDE SEQUENCE [LARGE SCALE GENOMIC DNA]</scope>
    <source>
        <strain evidence="7 8">Zhejiang</strain>
    </source>
</reference>
<organism evidence="7 8">
    <name type="scientific">Ancylostoma duodenale</name>
    <dbReference type="NCBI Taxonomy" id="51022"/>
    <lineage>
        <taxon>Eukaryota</taxon>
        <taxon>Metazoa</taxon>
        <taxon>Ecdysozoa</taxon>
        <taxon>Nematoda</taxon>
        <taxon>Chromadorea</taxon>
        <taxon>Rhabditida</taxon>
        <taxon>Rhabditina</taxon>
        <taxon>Rhabditomorpha</taxon>
        <taxon>Strongyloidea</taxon>
        <taxon>Ancylostomatidae</taxon>
        <taxon>Ancylostomatinae</taxon>
        <taxon>Ancylostoma</taxon>
    </lineage>
</organism>
<name>A0A0C2GQB9_9BILA</name>
<dbReference type="GO" id="GO:0045134">
    <property type="term" value="F:UDP phosphatase activity"/>
    <property type="evidence" value="ECO:0007669"/>
    <property type="project" value="TreeGrafter"/>
</dbReference>
<dbReference type="GO" id="GO:0004382">
    <property type="term" value="F:GDP phosphatase activity"/>
    <property type="evidence" value="ECO:0007669"/>
    <property type="project" value="TreeGrafter"/>
</dbReference>
<evidence type="ECO:0000256" key="5">
    <source>
        <dbReference type="ARBA" id="ARBA00025738"/>
    </source>
</evidence>
<dbReference type="OrthoDB" id="25028at2759"/>
<proteinExistence type="inferred from homology"/>
<dbReference type="Pfam" id="PF06079">
    <property type="entry name" value="Apyrase"/>
    <property type="match status" value="1"/>
</dbReference>
<keyword evidence="3" id="KW-0378">Hydrolase</keyword>
<evidence type="ECO:0000313" key="7">
    <source>
        <dbReference type="EMBL" id="KIH63510.1"/>
    </source>
</evidence>
<comment type="cofactor">
    <cofactor evidence="1 6">
        <name>Ca(2+)</name>
        <dbReference type="ChEBI" id="CHEBI:29108"/>
    </cofactor>
</comment>
<feature type="binding site" evidence="6">
    <location>
        <position position="130"/>
    </location>
    <ligand>
        <name>Ca(2+)</name>
        <dbReference type="ChEBI" id="CHEBI:29108"/>
    </ligand>
</feature>
<dbReference type="Proteomes" id="UP000054047">
    <property type="component" value="Unassembled WGS sequence"/>
</dbReference>
<dbReference type="Gene3D" id="2.120.10.100">
    <property type="entry name" value="Apyrase"/>
    <property type="match status" value="1"/>
</dbReference>
<evidence type="ECO:0000256" key="3">
    <source>
        <dbReference type="ARBA" id="ARBA00022801"/>
    </source>
</evidence>
<keyword evidence="4 6" id="KW-0106">Calcium</keyword>
<evidence type="ECO:0000256" key="6">
    <source>
        <dbReference type="PIRSR" id="PIRSR609283-1"/>
    </source>
</evidence>
<evidence type="ECO:0000313" key="8">
    <source>
        <dbReference type="Proteomes" id="UP000054047"/>
    </source>
</evidence>
<dbReference type="PANTHER" id="PTHR13023">
    <property type="entry name" value="APYRASE"/>
    <property type="match status" value="1"/>
</dbReference>
<keyword evidence="2 6" id="KW-0479">Metal-binding</keyword>
<keyword evidence="8" id="KW-1185">Reference proteome</keyword>
<dbReference type="GO" id="GO:0005509">
    <property type="term" value="F:calcium ion binding"/>
    <property type="evidence" value="ECO:0007669"/>
    <property type="project" value="InterPro"/>
</dbReference>
<dbReference type="FunFam" id="2.120.10.100:FF:000001">
    <property type="entry name" value="Soluble calcium-activated nucleotidase 1"/>
    <property type="match status" value="1"/>
</dbReference>
<feature type="binding site" evidence="6">
    <location>
        <position position="245"/>
    </location>
    <ligand>
        <name>Ca(2+)</name>
        <dbReference type="ChEBI" id="CHEBI:29108"/>
    </ligand>
</feature>
<sequence>MTSCGVMWKLSEQRMCILCTFSNHIPYQHRDLKRWSNDVSRARRFDGKLSEKQHHIVKEENGSTQYDILAITDMDIAAKAPDWQFRAITRKGTLTLSDNGKTAHLEWDLSSDQDIMSGFSYKGRGMELSDLTEYNGHILSPDDKTGILFEIKNNKALPWVILNSGPGNTTKGMKTEWLTIKGSFLYAGGHGVEYRDENGVVFSEDQMWIKVISRRGEVRSVNWKKFYLKVREFAGIQAPGYMTHEAVQWSDVHSKWFFLPRKALTTMYDEKADEKKGTNLLITADESFNIFEIVRVGPLDHPERGFSAFSFVPGTNDNLIMALKSTEMDGRAPESFATVFDIRGQILMKDQKLGNNYKFEGIFFL</sequence>
<protein>
    <submittedName>
        <fullName evidence="7">Apyrase</fullName>
    </submittedName>
</protein>
<accession>A0A0C2GQB9</accession>
<evidence type="ECO:0000256" key="1">
    <source>
        <dbReference type="ARBA" id="ARBA00001913"/>
    </source>
</evidence>
<dbReference type="EMBL" id="KN728609">
    <property type="protein sequence ID" value="KIH63510.1"/>
    <property type="molecule type" value="Genomic_DNA"/>
</dbReference>
<gene>
    <name evidence="7" type="ORF">ANCDUO_06191</name>
</gene>
<evidence type="ECO:0000256" key="2">
    <source>
        <dbReference type="ARBA" id="ARBA00022723"/>
    </source>
</evidence>
<feature type="binding site" evidence="6">
    <location>
        <position position="129"/>
    </location>
    <ligand>
        <name>Ca(2+)</name>
        <dbReference type="ChEBI" id="CHEBI:29108"/>
    </ligand>
</feature>